<accession>A0AC35FPB0</accession>
<name>A0AC35FPB0_9BILA</name>
<reference evidence="2" key="1">
    <citation type="submission" date="2022-11" db="UniProtKB">
        <authorList>
            <consortium name="WormBaseParasite"/>
        </authorList>
    </citation>
    <scope>IDENTIFICATION</scope>
</reference>
<organism evidence="1 2">
    <name type="scientific">Panagrolaimus sp. PS1159</name>
    <dbReference type="NCBI Taxonomy" id="55785"/>
    <lineage>
        <taxon>Eukaryota</taxon>
        <taxon>Metazoa</taxon>
        <taxon>Ecdysozoa</taxon>
        <taxon>Nematoda</taxon>
        <taxon>Chromadorea</taxon>
        <taxon>Rhabditida</taxon>
        <taxon>Tylenchina</taxon>
        <taxon>Panagrolaimomorpha</taxon>
        <taxon>Panagrolaimoidea</taxon>
        <taxon>Panagrolaimidae</taxon>
        <taxon>Panagrolaimus</taxon>
    </lineage>
</organism>
<evidence type="ECO:0000313" key="1">
    <source>
        <dbReference type="Proteomes" id="UP000887580"/>
    </source>
</evidence>
<protein>
    <submittedName>
        <fullName evidence="2">Tyrosine-protein kinase</fullName>
    </submittedName>
</protein>
<proteinExistence type="predicted"/>
<evidence type="ECO:0000313" key="2">
    <source>
        <dbReference type="WBParaSite" id="PS1159_v2.g1953.t1"/>
    </source>
</evidence>
<sequence length="278" mass="31728">MEKQIENEPYYHGLLPREDMKAMLKNNGDFLLRMSEPHAKGERAIILSMMVREEKQEAGMKHYVIRQTNGKVSIERFAFSNIPEMINFHLTKNEPISEKDPETAIKNPVGRQHWELLHEDIESTKKLGEGAYGEVHAGKLRLKSGTKVNVAIKMAKMESLTKEQIKEVMREARLMRGFDHPNIVKFYGVAAGTEPLMVLMELVDCGALDSYISKNPNLPPTKRMEMCCQAAWGIEYLHHKVVIHCDIAARNCLYGDGKVKISDFGLTREGETYKMDPH</sequence>
<dbReference type="Proteomes" id="UP000887580">
    <property type="component" value="Unplaced"/>
</dbReference>
<dbReference type="WBParaSite" id="PS1159_v2.g1953.t1">
    <property type="protein sequence ID" value="PS1159_v2.g1953.t1"/>
    <property type="gene ID" value="PS1159_v2.g1953"/>
</dbReference>